<keyword evidence="11" id="KW-1185">Reference proteome</keyword>
<dbReference type="Gene3D" id="3.40.50.2300">
    <property type="match status" value="1"/>
</dbReference>
<dbReference type="InterPro" id="IPR036388">
    <property type="entry name" value="WH-like_DNA-bd_sf"/>
</dbReference>
<reference evidence="10 11" key="1">
    <citation type="submission" date="2020-06" db="EMBL/GenBank/DDBJ databases">
        <title>Draft genome of Uliginosibacterium sp. IMCC34675.</title>
        <authorList>
            <person name="Song J."/>
        </authorList>
    </citation>
    <scope>NUCLEOTIDE SEQUENCE [LARGE SCALE GENOMIC DNA]</scope>
    <source>
        <strain evidence="10 11">IMCC34675</strain>
    </source>
</reference>
<dbReference type="Pfam" id="PF00486">
    <property type="entry name" value="Trans_reg_C"/>
    <property type="match status" value="1"/>
</dbReference>
<dbReference type="PROSITE" id="PS50110">
    <property type="entry name" value="RESPONSE_REGULATORY"/>
    <property type="match status" value="1"/>
</dbReference>
<evidence type="ECO:0000313" key="10">
    <source>
        <dbReference type="EMBL" id="NSL56818.1"/>
    </source>
</evidence>
<evidence type="ECO:0000313" key="11">
    <source>
        <dbReference type="Proteomes" id="UP000778523"/>
    </source>
</evidence>
<dbReference type="InterPro" id="IPR011006">
    <property type="entry name" value="CheY-like_superfamily"/>
</dbReference>
<dbReference type="SUPFAM" id="SSF46894">
    <property type="entry name" value="C-terminal effector domain of the bipartite response regulators"/>
    <property type="match status" value="1"/>
</dbReference>
<accession>A0ABX2ILQ3</accession>
<evidence type="ECO:0000256" key="2">
    <source>
        <dbReference type="ARBA" id="ARBA00023012"/>
    </source>
</evidence>
<evidence type="ECO:0000256" key="6">
    <source>
        <dbReference type="PROSITE-ProRule" id="PRU00169"/>
    </source>
</evidence>
<dbReference type="SMART" id="SM00448">
    <property type="entry name" value="REC"/>
    <property type="match status" value="1"/>
</dbReference>
<dbReference type="Proteomes" id="UP000778523">
    <property type="component" value="Unassembled WGS sequence"/>
</dbReference>
<feature type="DNA-binding region" description="OmpR/PhoB-type" evidence="7">
    <location>
        <begin position="140"/>
        <end position="239"/>
    </location>
</feature>
<feature type="domain" description="OmpR/PhoB-type" evidence="9">
    <location>
        <begin position="140"/>
        <end position="239"/>
    </location>
</feature>
<organism evidence="10 11">
    <name type="scientific">Uliginosibacterium aquaticum</name>
    <dbReference type="NCBI Taxonomy" id="2731212"/>
    <lineage>
        <taxon>Bacteria</taxon>
        <taxon>Pseudomonadati</taxon>
        <taxon>Pseudomonadota</taxon>
        <taxon>Betaproteobacteria</taxon>
        <taxon>Rhodocyclales</taxon>
        <taxon>Zoogloeaceae</taxon>
        <taxon>Uliginosibacterium</taxon>
    </lineage>
</organism>
<dbReference type="PANTHER" id="PTHR48111:SF4">
    <property type="entry name" value="DNA-BINDING DUAL TRANSCRIPTIONAL REGULATOR OMPR"/>
    <property type="match status" value="1"/>
</dbReference>
<dbReference type="Gene3D" id="1.10.10.10">
    <property type="entry name" value="Winged helix-like DNA-binding domain superfamily/Winged helix DNA-binding domain"/>
    <property type="match status" value="1"/>
</dbReference>
<evidence type="ECO:0000259" key="9">
    <source>
        <dbReference type="PROSITE" id="PS51755"/>
    </source>
</evidence>
<dbReference type="PROSITE" id="PS51755">
    <property type="entry name" value="OMPR_PHOB"/>
    <property type="match status" value="1"/>
</dbReference>
<dbReference type="InterPro" id="IPR039420">
    <property type="entry name" value="WalR-like"/>
</dbReference>
<keyword evidence="4 7" id="KW-0238">DNA-binding</keyword>
<name>A0ABX2ILQ3_9RHOO</name>
<dbReference type="InterPro" id="IPR016032">
    <property type="entry name" value="Sig_transdc_resp-reg_C-effctor"/>
</dbReference>
<dbReference type="CDD" id="cd00383">
    <property type="entry name" value="trans_reg_C"/>
    <property type="match status" value="1"/>
</dbReference>
<evidence type="ECO:0000259" key="8">
    <source>
        <dbReference type="PROSITE" id="PS50110"/>
    </source>
</evidence>
<dbReference type="InterPro" id="IPR001789">
    <property type="entry name" value="Sig_transdc_resp-reg_receiver"/>
</dbReference>
<dbReference type="SUPFAM" id="SSF52172">
    <property type="entry name" value="CheY-like"/>
    <property type="match status" value="1"/>
</dbReference>
<keyword evidence="1 6" id="KW-0597">Phosphoprotein</keyword>
<evidence type="ECO:0000256" key="1">
    <source>
        <dbReference type="ARBA" id="ARBA00022553"/>
    </source>
</evidence>
<keyword evidence="2" id="KW-0902">Two-component regulatory system</keyword>
<evidence type="ECO:0000256" key="5">
    <source>
        <dbReference type="ARBA" id="ARBA00023163"/>
    </source>
</evidence>
<dbReference type="Gene3D" id="6.10.250.690">
    <property type="match status" value="1"/>
</dbReference>
<evidence type="ECO:0000256" key="4">
    <source>
        <dbReference type="ARBA" id="ARBA00023125"/>
    </source>
</evidence>
<dbReference type="EMBL" id="JABCSC020000005">
    <property type="protein sequence ID" value="NSL56818.1"/>
    <property type="molecule type" value="Genomic_DNA"/>
</dbReference>
<dbReference type="Pfam" id="PF00072">
    <property type="entry name" value="Response_reg"/>
    <property type="match status" value="1"/>
</dbReference>
<dbReference type="NCBIfam" id="NF007005">
    <property type="entry name" value="PRK09468.1"/>
    <property type="match status" value="1"/>
</dbReference>
<feature type="domain" description="Response regulatory" evidence="8">
    <location>
        <begin position="7"/>
        <end position="125"/>
    </location>
</feature>
<dbReference type="InterPro" id="IPR001867">
    <property type="entry name" value="OmpR/PhoB-type_DNA-bd"/>
</dbReference>
<feature type="modified residue" description="4-aspartylphosphate" evidence="6">
    <location>
        <position position="56"/>
    </location>
</feature>
<proteinExistence type="predicted"/>
<keyword evidence="5" id="KW-0804">Transcription</keyword>
<dbReference type="RefSeq" id="WP_170023106.1">
    <property type="nucleotide sequence ID" value="NZ_JABCSC020000005.1"/>
</dbReference>
<sequence>MNTERHRILVVDDDARLRNLLERYLDEQGFSVKAVADAQQMDRTLAREHFDLLVLDLMLPGEDGLSICRRLRAGNSVPGNELPIVMLTARGDEVDRIIGLELGADDYLPKPFNPRELVARIHAVLRRRPRVLPGAPAEAGSMVRFGLIEIDLGTRRLLRVGKEVTLTTGEFALLKVLLQHPRQPLSRDRLMELARGREYDAFDRSIDVQVSRLRKLLEEDPAKPRYLQTVWGFGYVFVPDGEAS</sequence>
<dbReference type="SMART" id="SM00862">
    <property type="entry name" value="Trans_reg_C"/>
    <property type="match status" value="1"/>
</dbReference>
<evidence type="ECO:0000256" key="3">
    <source>
        <dbReference type="ARBA" id="ARBA00023015"/>
    </source>
</evidence>
<protein>
    <submittedName>
        <fullName evidence="10">Two-component system response regulator OmpR</fullName>
    </submittedName>
</protein>
<evidence type="ECO:0000256" key="7">
    <source>
        <dbReference type="PROSITE-ProRule" id="PRU01091"/>
    </source>
</evidence>
<dbReference type="PANTHER" id="PTHR48111">
    <property type="entry name" value="REGULATOR OF RPOS"/>
    <property type="match status" value="1"/>
</dbReference>
<comment type="caution">
    <text evidence="10">The sequence shown here is derived from an EMBL/GenBank/DDBJ whole genome shotgun (WGS) entry which is preliminary data.</text>
</comment>
<gene>
    <name evidence="10" type="primary">ompR</name>
    <name evidence="10" type="ORF">HJ583_017435</name>
</gene>
<keyword evidence="3" id="KW-0805">Transcription regulation</keyword>